<comment type="caution">
    <text evidence="3">The sequence shown here is derived from an EMBL/GenBank/DDBJ whole genome shotgun (WGS) entry which is preliminary data.</text>
</comment>
<dbReference type="EMBL" id="JAVAMQ010000006">
    <property type="protein sequence ID" value="MDP5307223.1"/>
    <property type="molecule type" value="Genomic_DNA"/>
</dbReference>
<keyword evidence="2" id="KW-0732">Signal</keyword>
<dbReference type="Proteomes" id="UP001224997">
    <property type="component" value="Unassembled WGS sequence"/>
</dbReference>
<reference evidence="3 4" key="1">
    <citation type="submission" date="2023-08" db="EMBL/GenBank/DDBJ databases">
        <authorList>
            <person name="Park J.-S."/>
        </authorList>
    </citation>
    <scope>NUCLEOTIDE SEQUENCE [LARGE SCALE GENOMIC DNA]</scope>
    <source>
        <strain evidence="3 4">2205BS29-5</strain>
    </source>
</reference>
<evidence type="ECO:0000256" key="2">
    <source>
        <dbReference type="SAM" id="SignalP"/>
    </source>
</evidence>
<dbReference type="RefSeq" id="WP_305963071.1">
    <property type="nucleotide sequence ID" value="NZ_JAVAMQ010000006.1"/>
</dbReference>
<proteinExistence type="predicted"/>
<evidence type="ECO:0008006" key="5">
    <source>
        <dbReference type="Google" id="ProtNLM"/>
    </source>
</evidence>
<feature type="region of interest" description="Disordered" evidence="1">
    <location>
        <begin position="94"/>
        <end position="148"/>
    </location>
</feature>
<sequence>MSRALALSALLAAALLARPGLAQQQYEPPLAGPPEAEASDGLGLIERGVGIIMQNLLQDLGPDIDRLGEDMSAALSRMGPVLQDLSALVDDLANYQPPERQANGDILIRRKPGAPPPPPLGDSLRDFAPPGTPAPGVPRDPYAPEIEL</sequence>
<feature type="signal peptide" evidence="2">
    <location>
        <begin position="1"/>
        <end position="22"/>
    </location>
</feature>
<gene>
    <name evidence="3" type="ORF">Q5Y72_08950</name>
</gene>
<keyword evidence="4" id="KW-1185">Reference proteome</keyword>
<evidence type="ECO:0000256" key="1">
    <source>
        <dbReference type="SAM" id="MobiDB-lite"/>
    </source>
</evidence>
<feature type="chain" id="PRO_5046903368" description="AAA+ family ATPase" evidence="2">
    <location>
        <begin position="23"/>
        <end position="148"/>
    </location>
</feature>
<protein>
    <recommendedName>
        <fullName evidence="5">AAA+ family ATPase</fullName>
    </recommendedName>
</protein>
<accession>A0ABT9JBM5</accession>
<evidence type="ECO:0000313" key="4">
    <source>
        <dbReference type="Proteomes" id="UP001224997"/>
    </source>
</evidence>
<name>A0ABT9JBM5_9RHOB</name>
<organism evidence="3 4">
    <name type="scientific">Paracoccus spongiarum</name>
    <dbReference type="NCBI Taxonomy" id="3064387"/>
    <lineage>
        <taxon>Bacteria</taxon>
        <taxon>Pseudomonadati</taxon>
        <taxon>Pseudomonadota</taxon>
        <taxon>Alphaproteobacteria</taxon>
        <taxon>Rhodobacterales</taxon>
        <taxon>Paracoccaceae</taxon>
        <taxon>Paracoccus</taxon>
    </lineage>
</organism>
<evidence type="ECO:0000313" key="3">
    <source>
        <dbReference type="EMBL" id="MDP5307223.1"/>
    </source>
</evidence>